<proteinExistence type="predicted"/>
<evidence type="ECO:0000259" key="3">
    <source>
        <dbReference type="PROSITE" id="PS50002"/>
    </source>
</evidence>
<evidence type="ECO:0000256" key="2">
    <source>
        <dbReference type="PROSITE-ProRule" id="PRU00192"/>
    </source>
</evidence>
<keyword evidence="5" id="KW-1185">Reference proteome</keyword>
<dbReference type="OrthoDB" id="19092at2759"/>
<dbReference type="PROSITE" id="PS50002">
    <property type="entry name" value="SH3"/>
    <property type="match status" value="1"/>
</dbReference>
<dbReference type="InterPro" id="IPR001452">
    <property type="entry name" value="SH3_domain"/>
</dbReference>
<feature type="domain" description="SH3" evidence="3">
    <location>
        <begin position="299"/>
        <end position="358"/>
    </location>
</feature>
<accession>A0A833VWP6</accession>
<dbReference type="InterPro" id="IPR027267">
    <property type="entry name" value="AH/BAR_dom_sf"/>
</dbReference>
<dbReference type="Pfam" id="PF14604">
    <property type="entry name" value="SH3_9"/>
    <property type="match status" value="1"/>
</dbReference>
<dbReference type="PANTHER" id="PTHR14167">
    <property type="entry name" value="SH3 DOMAIN-CONTAINING"/>
    <property type="match status" value="1"/>
</dbReference>
<protein>
    <submittedName>
        <fullName evidence="4">Endophilin-A-like protein</fullName>
    </submittedName>
</protein>
<organism evidence="4 5">
    <name type="scientific">Carex littledalei</name>
    <dbReference type="NCBI Taxonomy" id="544730"/>
    <lineage>
        <taxon>Eukaryota</taxon>
        <taxon>Viridiplantae</taxon>
        <taxon>Streptophyta</taxon>
        <taxon>Embryophyta</taxon>
        <taxon>Tracheophyta</taxon>
        <taxon>Spermatophyta</taxon>
        <taxon>Magnoliopsida</taxon>
        <taxon>Liliopsida</taxon>
        <taxon>Poales</taxon>
        <taxon>Cyperaceae</taxon>
        <taxon>Cyperoideae</taxon>
        <taxon>Cariceae</taxon>
        <taxon>Carex</taxon>
        <taxon>Carex subgen. Euthyceras</taxon>
    </lineage>
</organism>
<reference evidence="4" key="1">
    <citation type="submission" date="2020-01" db="EMBL/GenBank/DDBJ databases">
        <title>Genome sequence of Kobresia littledalei, the first chromosome-level genome in the family Cyperaceae.</title>
        <authorList>
            <person name="Qu G."/>
        </authorList>
    </citation>
    <scope>NUCLEOTIDE SEQUENCE</scope>
    <source>
        <strain evidence="4">C.B.Clarke</strain>
        <tissue evidence="4">Leaf</tissue>
    </source>
</reference>
<dbReference type="InterPro" id="IPR036028">
    <property type="entry name" value="SH3-like_dom_sf"/>
</dbReference>
<dbReference type="InterPro" id="IPR050384">
    <property type="entry name" value="Endophilin_SH3RF"/>
</dbReference>
<dbReference type="EMBL" id="SWLB01000008">
    <property type="protein sequence ID" value="KAF3335909.1"/>
    <property type="molecule type" value="Genomic_DNA"/>
</dbReference>
<gene>
    <name evidence="4" type="ORF">FCM35_KLT20416</name>
</gene>
<dbReference type="PRINTS" id="PR00499">
    <property type="entry name" value="P67PHOX"/>
</dbReference>
<keyword evidence="1 2" id="KW-0728">SH3 domain</keyword>
<evidence type="ECO:0000256" key="1">
    <source>
        <dbReference type="ARBA" id="ARBA00022443"/>
    </source>
</evidence>
<dbReference type="Gene3D" id="2.30.30.40">
    <property type="entry name" value="SH3 Domains"/>
    <property type="match status" value="1"/>
</dbReference>
<evidence type="ECO:0000313" key="5">
    <source>
        <dbReference type="Proteomes" id="UP000623129"/>
    </source>
</evidence>
<dbReference type="SMART" id="SM00326">
    <property type="entry name" value="SH3"/>
    <property type="match status" value="1"/>
</dbReference>
<evidence type="ECO:0000313" key="4">
    <source>
        <dbReference type="EMBL" id="KAF3335909.1"/>
    </source>
</evidence>
<name>A0A833VWP6_9POAL</name>
<sequence>METIKKQASRLREHMSKQQHAVLRQFTTRYSQDPALIDEDELQCHQNLQKLYNSTKAAKQLQRNIVRGVDSFIAISTKQMEILKRLADDCCKYGNENQSSSFALAKASVDFGTCYKLIENENENLLKVLVDQVFEPLKEMIMSAPLEDARLLTYRYKRIRQDVESQIAEVMKRQMKSNEADSNDDSAAKLKYAETKLTELQATLSALGKEATAAMLAVEAQQQKVTYERLLAMVDAERAYHQSAASILDKLHDEMILAKEQSDSFVHSGAIETNSQLKSITEGPEPMKSIQNNENGQAKESFVAEVIHPFDAQADGELSLSIGDIVVVRQAATNGWSEGECHGKSGWFPSAYVQRTDKVPASEVMESGLLT</sequence>
<dbReference type="Proteomes" id="UP000623129">
    <property type="component" value="Unassembled WGS sequence"/>
</dbReference>
<dbReference type="AlphaFoldDB" id="A0A833VWP6"/>
<dbReference type="PANTHER" id="PTHR14167:SF30">
    <property type="entry name" value="SH3 DOMAIN-CONTAINING PROTEIN 1"/>
    <property type="match status" value="1"/>
</dbReference>
<dbReference type="Gene3D" id="1.20.1270.60">
    <property type="entry name" value="Arfaptin homology (AH) domain/BAR domain"/>
    <property type="match status" value="1"/>
</dbReference>
<dbReference type="SUPFAM" id="SSF50044">
    <property type="entry name" value="SH3-domain"/>
    <property type="match status" value="1"/>
</dbReference>
<comment type="caution">
    <text evidence="4">The sequence shown here is derived from an EMBL/GenBank/DDBJ whole genome shotgun (WGS) entry which is preliminary data.</text>
</comment>
<dbReference type="SUPFAM" id="SSF103657">
    <property type="entry name" value="BAR/IMD domain-like"/>
    <property type="match status" value="1"/>
</dbReference>